<evidence type="ECO:0000256" key="4">
    <source>
        <dbReference type="ARBA" id="ARBA00022664"/>
    </source>
</evidence>
<evidence type="ECO:0000256" key="9">
    <source>
        <dbReference type="ARBA" id="ARBA00049447"/>
    </source>
</evidence>
<comment type="catalytic activity">
    <reaction evidence="9">
        <text>a 5,6-dihydrouridine in mRNA + NADP(+) = a uridine in mRNA + NADPH + H(+)</text>
        <dbReference type="Rhea" id="RHEA:69855"/>
        <dbReference type="Rhea" id="RHEA-COMP:14658"/>
        <dbReference type="Rhea" id="RHEA-COMP:17789"/>
        <dbReference type="ChEBI" id="CHEBI:15378"/>
        <dbReference type="ChEBI" id="CHEBI:57783"/>
        <dbReference type="ChEBI" id="CHEBI:58349"/>
        <dbReference type="ChEBI" id="CHEBI:65315"/>
        <dbReference type="ChEBI" id="CHEBI:74443"/>
    </reaction>
    <physiologicalReaction direction="right-to-left" evidence="9">
        <dbReference type="Rhea" id="RHEA:69857"/>
    </physiologicalReaction>
</comment>
<comment type="cofactor">
    <cofactor evidence="1">
        <name>FMN</name>
        <dbReference type="ChEBI" id="CHEBI:58210"/>
    </cofactor>
</comment>
<dbReference type="CDD" id="cd02801">
    <property type="entry name" value="DUS_like_FMN"/>
    <property type="match status" value="1"/>
</dbReference>
<evidence type="ECO:0000256" key="6">
    <source>
        <dbReference type="ARBA" id="ARBA00023002"/>
    </source>
</evidence>
<evidence type="ECO:0000256" key="2">
    <source>
        <dbReference type="ARBA" id="ARBA00022630"/>
    </source>
</evidence>
<evidence type="ECO:0000256" key="5">
    <source>
        <dbReference type="ARBA" id="ARBA00022694"/>
    </source>
</evidence>
<keyword evidence="3" id="KW-0288">FMN</keyword>
<comment type="catalytic activity">
    <reaction evidence="8">
        <text>a 5,6-dihydrouridine in mRNA + NAD(+) = a uridine in mRNA + NADH + H(+)</text>
        <dbReference type="Rhea" id="RHEA:69851"/>
        <dbReference type="Rhea" id="RHEA-COMP:14658"/>
        <dbReference type="Rhea" id="RHEA-COMP:17789"/>
        <dbReference type="ChEBI" id="CHEBI:15378"/>
        <dbReference type="ChEBI" id="CHEBI:57540"/>
        <dbReference type="ChEBI" id="CHEBI:57945"/>
        <dbReference type="ChEBI" id="CHEBI:65315"/>
        <dbReference type="ChEBI" id="CHEBI:74443"/>
    </reaction>
    <physiologicalReaction direction="right-to-left" evidence="8">
        <dbReference type="Rhea" id="RHEA:69853"/>
    </physiologicalReaction>
</comment>
<organism evidence="11 12">
    <name type="scientific">Cephalotrichum gorgonifer</name>
    <dbReference type="NCBI Taxonomy" id="2041049"/>
    <lineage>
        <taxon>Eukaryota</taxon>
        <taxon>Fungi</taxon>
        <taxon>Dikarya</taxon>
        <taxon>Ascomycota</taxon>
        <taxon>Pezizomycotina</taxon>
        <taxon>Sordariomycetes</taxon>
        <taxon>Hypocreomycetidae</taxon>
        <taxon>Microascales</taxon>
        <taxon>Microascaceae</taxon>
        <taxon>Cephalotrichum</taxon>
    </lineage>
</organism>
<keyword evidence="4" id="KW-0507">mRNA processing</keyword>
<dbReference type="EMBL" id="ONZQ02000001">
    <property type="protein sequence ID" value="SPN97047.1"/>
    <property type="molecule type" value="Genomic_DNA"/>
</dbReference>
<dbReference type="GO" id="GO:0006397">
    <property type="term" value="P:mRNA processing"/>
    <property type="evidence" value="ECO:0007669"/>
    <property type="project" value="UniProtKB-KW"/>
</dbReference>
<evidence type="ECO:0000256" key="1">
    <source>
        <dbReference type="ARBA" id="ARBA00001917"/>
    </source>
</evidence>
<keyword evidence="12" id="KW-1185">Reference proteome</keyword>
<feature type="domain" description="DUS-like FMN-binding" evidence="10">
    <location>
        <begin position="36"/>
        <end position="317"/>
    </location>
</feature>
<keyword evidence="5" id="KW-0819">tRNA processing</keyword>
<keyword evidence="2" id="KW-0285">Flavoprotein</keyword>
<dbReference type="PANTHER" id="PTHR11082">
    <property type="entry name" value="TRNA-DIHYDROURIDINE SYNTHASE"/>
    <property type="match status" value="1"/>
</dbReference>
<evidence type="ECO:0000256" key="8">
    <source>
        <dbReference type="ARBA" id="ARBA00048342"/>
    </source>
</evidence>
<sequence length="368" mass="40419">MDSARSETLGEGVCPTLHPLKIFDAARASDRFVYTCAPMVRYGKLAFRQTVHEYGVDLSWTPMILSKEFNRSQVARDSDFTTSRNPNPTIVQFGANDPQEFSRSATLAVPFANGVDLNCGCPQSWACASSLGAALMDKRELVRDMVAEAREALRRDGWDRDRESKRGRSVSVKIRIQKDLRKTVDFINTVIGNPDEPLVDFITIHPRTRSTPSTTPINTEALALLASEFGGKIPLFLSGDVFAVSSLPIPSQTAEDDAPRPSNTNIAGLMAARGLLCNPALFADHPTCPWSAVESFMRNVARAPIPLRLVQYHLGEMCGPGMGAEKGALLDKKERMVLHGLESMLDVVDFMDEMRSLKTGRAGGLSRF</sequence>
<protein>
    <submittedName>
        <fullName evidence="11">Related to A.brasilense nifR3 protein</fullName>
    </submittedName>
</protein>
<dbReference type="PROSITE" id="PS01136">
    <property type="entry name" value="UPF0034"/>
    <property type="match status" value="1"/>
</dbReference>
<evidence type="ECO:0000313" key="12">
    <source>
        <dbReference type="Proteomes" id="UP001187682"/>
    </source>
</evidence>
<dbReference type="InterPro" id="IPR013785">
    <property type="entry name" value="Aldolase_TIM"/>
</dbReference>
<dbReference type="Pfam" id="PF01207">
    <property type="entry name" value="Dus"/>
    <property type="match status" value="1"/>
</dbReference>
<name>A0AAE8MPL2_9PEZI</name>
<dbReference type="AlphaFoldDB" id="A0AAE8MPL2"/>
<dbReference type="Proteomes" id="UP001187682">
    <property type="component" value="Unassembled WGS sequence"/>
</dbReference>
<gene>
    <name evidence="11" type="ORF">DNG_00563</name>
</gene>
<dbReference type="InterPro" id="IPR018517">
    <property type="entry name" value="tRNA_hU_synthase_CS"/>
</dbReference>
<keyword evidence="6" id="KW-0560">Oxidoreductase</keyword>
<comment type="function">
    <text evidence="7">Catalyzes the synthesis of dihydrouridine, a modified base found in the D-loop of most tRNAs. Specifically modifies U47 in cytoplasmic tRNAs. Catalyzes the synthesis of dihydrouridine in some mRNAs, thereby affecting their translation.</text>
</comment>
<dbReference type="Gene3D" id="3.20.20.70">
    <property type="entry name" value="Aldolase class I"/>
    <property type="match status" value="1"/>
</dbReference>
<evidence type="ECO:0000259" key="10">
    <source>
        <dbReference type="Pfam" id="PF01207"/>
    </source>
</evidence>
<accession>A0AAE8MPL2</accession>
<evidence type="ECO:0000256" key="7">
    <source>
        <dbReference type="ARBA" id="ARBA00045934"/>
    </source>
</evidence>
<evidence type="ECO:0000256" key="3">
    <source>
        <dbReference type="ARBA" id="ARBA00022643"/>
    </source>
</evidence>
<evidence type="ECO:0000313" key="11">
    <source>
        <dbReference type="EMBL" id="SPN97047.1"/>
    </source>
</evidence>
<dbReference type="PANTHER" id="PTHR11082:SF31">
    <property type="entry name" value="TRNA-DIHYDROURIDINE(20A_20B) SYNTHASE [NAD(P)+]-LIKE"/>
    <property type="match status" value="1"/>
</dbReference>
<comment type="caution">
    <text evidence="11">The sequence shown here is derived from an EMBL/GenBank/DDBJ whole genome shotgun (WGS) entry which is preliminary data.</text>
</comment>
<reference evidence="11" key="1">
    <citation type="submission" date="2018-03" db="EMBL/GenBank/DDBJ databases">
        <authorList>
            <person name="Guldener U."/>
        </authorList>
    </citation>
    <scope>NUCLEOTIDE SEQUENCE</scope>
</reference>
<dbReference type="GO" id="GO:0017150">
    <property type="term" value="F:tRNA dihydrouridine synthase activity"/>
    <property type="evidence" value="ECO:0007669"/>
    <property type="project" value="InterPro"/>
</dbReference>
<proteinExistence type="predicted"/>
<dbReference type="GO" id="GO:0050660">
    <property type="term" value="F:flavin adenine dinucleotide binding"/>
    <property type="evidence" value="ECO:0007669"/>
    <property type="project" value="InterPro"/>
</dbReference>
<dbReference type="SUPFAM" id="SSF51395">
    <property type="entry name" value="FMN-linked oxidoreductases"/>
    <property type="match status" value="1"/>
</dbReference>
<dbReference type="InterPro" id="IPR035587">
    <property type="entry name" value="DUS-like_FMN-bd"/>
</dbReference>